<feature type="signal peptide" evidence="1">
    <location>
        <begin position="1"/>
        <end position="20"/>
    </location>
</feature>
<evidence type="ECO:0000313" key="3">
    <source>
        <dbReference type="Proteomes" id="UP000186922"/>
    </source>
</evidence>
<gene>
    <name evidence="2" type="primary">RvY_01462-1</name>
    <name evidence="2" type="synonym">RvY_01462.1</name>
    <name evidence="2" type="ORF">RvY_01462</name>
</gene>
<protein>
    <submittedName>
        <fullName evidence="2">Uncharacterized protein</fullName>
    </submittedName>
</protein>
<keyword evidence="1" id="KW-0732">Signal</keyword>
<evidence type="ECO:0000313" key="2">
    <source>
        <dbReference type="EMBL" id="GAU88837.1"/>
    </source>
</evidence>
<evidence type="ECO:0000256" key="1">
    <source>
        <dbReference type="SAM" id="SignalP"/>
    </source>
</evidence>
<name>A0A1D1UNI0_RAMVA</name>
<sequence length="166" mass="16742">MSLYLSAIFAASVCIAYSSGNPVGYGNNNGYSNNGGSYGGSHNGGFPSTGITWGYGGCCFGFPDLSSYGSGASPFYGGNDAFNFASVLLANRNNGGNGYNNGGNGYNNGGAYGGNNLGNQNSNGFGGGSGNQFLGWYENLRDLINRGSAGGNSNGYGGSYGSNNNY</sequence>
<proteinExistence type="predicted"/>
<feature type="chain" id="PRO_5008897419" evidence="1">
    <location>
        <begin position="21"/>
        <end position="166"/>
    </location>
</feature>
<dbReference type="AlphaFoldDB" id="A0A1D1UNI0"/>
<dbReference type="Proteomes" id="UP000186922">
    <property type="component" value="Unassembled WGS sequence"/>
</dbReference>
<dbReference type="OrthoDB" id="10619512at2759"/>
<reference evidence="2 3" key="1">
    <citation type="journal article" date="2016" name="Nat. Commun.">
        <title>Extremotolerant tardigrade genome and improved radiotolerance of human cultured cells by tardigrade-unique protein.</title>
        <authorList>
            <person name="Hashimoto T."/>
            <person name="Horikawa D.D."/>
            <person name="Saito Y."/>
            <person name="Kuwahara H."/>
            <person name="Kozuka-Hata H."/>
            <person name="Shin-I T."/>
            <person name="Minakuchi Y."/>
            <person name="Ohishi K."/>
            <person name="Motoyama A."/>
            <person name="Aizu T."/>
            <person name="Enomoto A."/>
            <person name="Kondo K."/>
            <person name="Tanaka S."/>
            <person name="Hara Y."/>
            <person name="Koshikawa S."/>
            <person name="Sagara H."/>
            <person name="Miura T."/>
            <person name="Yokobori S."/>
            <person name="Miyagawa K."/>
            <person name="Suzuki Y."/>
            <person name="Kubo T."/>
            <person name="Oyama M."/>
            <person name="Kohara Y."/>
            <person name="Fujiyama A."/>
            <person name="Arakawa K."/>
            <person name="Katayama T."/>
            <person name="Toyoda A."/>
            <person name="Kunieda T."/>
        </authorList>
    </citation>
    <scope>NUCLEOTIDE SEQUENCE [LARGE SCALE GENOMIC DNA]</scope>
    <source>
        <strain evidence="2 3">YOKOZUNA-1</strain>
    </source>
</reference>
<comment type="caution">
    <text evidence="2">The sequence shown here is derived from an EMBL/GenBank/DDBJ whole genome shotgun (WGS) entry which is preliminary data.</text>
</comment>
<organism evidence="2 3">
    <name type="scientific">Ramazzottius varieornatus</name>
    <name type="common">Water bear</name>
    <name type="synonym">Tardigrade</name>
    <dbReference type="NCBI Taxonomy" id="947166"/>
    <lineage>
        <taxon>Eukaryota</taxon>
        <taxon>Metazoa</taxon>
        <taxon>Ecdysozoa</taxon>
        <taxon>Tardigrada</taxon>
        <taxon>Eutardigrada</taxon>
        <taxon>Parachela</taxon>
        <taxon>Hypsibioidea</taxon>
        <taxon>Ramazzottiidae</taxon>
        <taxon>Ramazzottius</taxon>
    </lineage>
</organism>
<accession>A0A1D1UNI0</accession>
<keyword evidence="3" id="KW-1185">Reference proteome</keyword>
<dbReference type="EMBL" id="BDGG01000001">
    <property type="protein sequence ID" value="GAU88837.1"/>
    <property type="molecule type" value="Genomic_DNA"/>
</dbReference>